<protein>
    <submittedName>
        <fullName evidence="1">Uncharacterized protein</fullName>
    </submittedName>
</protein>
<dbReference type="AlphaFoldDB" id="A0A0F9F7G0"/>
<comment type="caution">
    <text evidence="1">The sequence shown here is derived from an EMBL/GenBank/DDBJ whole genome shotgun (WGS) entry which is preliminary data.</text>
</comment>
<accession>A0A0F9F7G0</accession>
<sequence>MRLLVRLAMLCLSLALLGGVLLHDLAGAKMSLDMAGTTMTAVEQEGACPACPQESSDLVACDMDCTAPVLSTDRVSRALALDMRSSRLDMTADLDLAGLDPGSDPFPPRSTFPS</sequence>
<reference evidence="1" key="1">
    <citation type="journal article" date="2015" name="Nature">
        <title>Complex archaea that bridge the gap between prokaryotes and eukaryotes.</title>
        <authorList>
            <person name="Spang A."/>
            <person name="Saw J.H."/>
            <person name="Jorgensen S.L."/>
            <person name="Zaremba-Niedzwiedzka K."/>
            <person name="Martijn J."/>
            <person name="Lind A.E."/>
            <person name="van Eijk R."/>
            <person name="Schleper C."/>
            <person name="Guy L."/>
            <person name="Ettema T.J."/>
        </authorList>
    </citation>
    <scope>NUCLEOTIDE SEQUENCE</scope>
</reference>
<proteinExistence type="predicted"/>
<name>A0A0F9F7G0_9ZZZZ</name>
<gene>
    <name evidence="1" type="ORF">LCGC14_2339720</name>
</gene>
<organism evidence="1">
    <name type="scientific">marine sediment metagenome</name>
    <dbReference type="NCBI Taxonomy" id="412755"/>
    <lineage>
        <taxon>unclassified sequences</taxon>
        <taxon>metagenomes</taxon>
        <taxon>ecological metagenomes</taxon>
    </lineage>
</organism>
<dbReference type="EMBL" id="LAZR01033821">
    <property type="protein sequence ID" value="KKL47022.1"/>
    <property type="molecule type" value="Genomic_DNA"/>
</dbReference>
<evidence type="ECO:0000313" key="1">
    <source>
        <dbReference type="EMBL" id="KKL47022.1"/>
    </source>
</evidence>